<sequence length="253" mass="29559">METNEKKAFLEELQKTPEIYVIMSVCTKMPYVYCEPESYDDQVFLFHKEEDAKKLVEDYRQHENPIVAVKLENKQFLGFYSSLFMMGVNGLNIDFGTDEAQSIQLTDLVRRPDYSKLPEGKVKVENPELELTTIYYMQEIRRKPGIGQQPRFRELEDEMLTHFREGTFIVPVQTADKENGETESKVPFMKMKNGDIYQPIFTDMPEFFKFCRDGKFRAAVIPYEKLNAVILKQAKGIIMNPFGVRLILNKGQF</sequence>
<name>A0AAE3J658_9FIRM</name>
<proteinExistence type="predicted"/>
<reference evidence="2 3" key="1">
    <citation type="submission" date="2021-10" db="EMBL/GenBank/DDBJ databases">
        <title>Anaerobic single-cell dispensing facilitates the cultivation of human gut bacteria.</title>
        <authorList>
            <person name="Afrizal A."/>
        </authorList>
    </citation>
    <scope>NUCLEOTIDE SEQUENCE [LARGE SCALE GENOMIC DNA]</scope>
    <source>
        <strain evidence="2 3">CLA-AA-H277</strain>
    </source>
</reference>
<evidence type="ECO:0000259" key="1">
    <source>
        <dbReference type="Pfam" id="PF07179"/>
    </source>
</evidence>
<dbReference type="Pfam" id="PF07179">
    <property type="entry name" value="SseB"/>
    <property type="match status" value="1"/>
</dbReference>
<evidence type="ECO:0000313" key="3">
    <source>
        <dbReference type="Proteomes" id="UP001197875"/>
    </source>
</evidence>
<feature type="domain" description="SseB protein N-terminal" evidence="1">
    <location>
        <begin position="157"/>
        <end position="243"/>
    </location>
</feature>
<protein>
    <submittedName>
        <fullName evidence="2">SseB family protein</fullName>
    </submittedName>
</protein>
<gene>
    <name evidence="2" type="ORF">LKD71_07395</name>
</gene>
<accession>A0AAE3J658</accession>
<dbReference type="AlphaFoldDB" id="A0AAE3J658"/>
<evidence type="ECO:0000313" key="2">
    <source>
        <dbReference type="EMBL" id="MCC2189629.1"/>
    </source>
</evidence>
<keyword evidence="3" id="KW-1185">Reference proteome</keyword>
<organism evidence="2 3">
    <name type="scientific">Fusicatenibacter faecihominis</name>
    <dbReference type="NCBI Taxonomy" id="2881276"/>
    <lineage>
        <taxon>Bacteria</taxon>
        <taxon>Bacillati</taxon>
        <taxon>Bacillota</taxon>
        <taxon>Clostridia</taxon>
        <taxon>Lachnospirales</taxon>
        <taxon>Lachnospiraceae</taxon>
        <taxon>Fusicatenibacter</taxon>
    </lineage>
</organism>
<dbReference type="EMBL" id="JAJEPR010000009">
    <property type="protein sequence ID" value="MCC2189629.1"/>
    <property type="molecule type" value="Genomic_DNA"/>
</dbReference>
<dbReference type="InterPro" id="IPR009839">
    <property type="entry name" value="SseB_N"/>
</dbReference>
<dbReference type="RefSeq" id="WP_178045354.1">
    <property type="nucleotide sequence ID" value="NZ_JAJEPR010000009.1"/>
</dbReference>
<dbReference type="Proteomes" id="UP001197875">
    <property type="component" value="Unassembled WGS sequence"/>
</dbReference>
<comment type="caution">
    <text evidence="2">The sequence shown here is derived from an EMBL/GenBank/DDBJ whole genome shotgun (WGS) entry which is preliminary data.</text>
</comment>